<evidence type="ECO:0000313" key="1">
    <source>
        <dbReference type="EMBL" id="JAT64135.1"/>
    </source>
</evidence>
<dbReference type="EMBL" id="GDJX01003801">
    <property type="protein sequence ID" value="JAT64135.1"/>
    <property type="molecule type" value="Transcribed_RNA"/>
</dbReference>
<feature type="non-terminal residue" evidence="1">
    <location>
        <position position="114"/>
    </location>
</feature>
<organism evidence="1">
    <name type="scientific">Anthurium amnicola</name>
    <dbReference type="NCBI Taxonomy" id="1678845"/>
    <lineage>
        <taxon>Eukaryota</taxon>
        <taxon>Viridiplantae</taxon>
        <taxon>Streptophyta</taxon>
        <taxon>Embryophyta</taxon>
        <taxon>Tracheophyta</taxon>
        <taxon>Spermatophyta</taxon>
        <taxon>Magnoliopsida</taxon>
        <taxon>Liliopsida</taxon>
        <taxon>Araceae</taxon>
        <taxon>Pothoideae</taxon>
        <taxon>Potheae</taxon>
        <taxon>Anthurium</taxon>
    </lineage>
</organism>
<name>A0A1D1ZBC9_9ARAE</name>
<proteinExistence type="predicted"/>
<protein>
    <submittedName>
        <fullName evidence="1">Uncharacterized protein</fullName>
    </submittedName>
</protein>
<gene>
    <name evidence="1" type="ORF">g.26644</name>
</gene>
<accession>A0A1D1ZBC9</accession>
<dbReference type="AlphaFoldDB" id="A0A1D1ZBC9"/>
<reference evidence="1" key="1">
    <citation type="submission" date="2015-07" db="EMBL/GenBank/DDBJ databases">
        <title>Transcriptome Assembly of Anthurium amnicola.</title>
        <authorList>
            <person name="Suzuki J."/>
        </authorList>
    </citation>
    <scope>NUCLEOTIDE SEQUENCE</scope>
</reference>
<sequence length="114" mass="13041">MDQINDRSKFSFGSTSPNSQKYVFMLNGRSNNNNINNINNNINFITKPKFQSATIEANSPRSRVITTSISVRKTKCKITGKNNVIRKQETISGNHTTHIRKSVHHVKLLRPKMR</sequence>